<keyword evidence="3" id="KW-0325">Glycoprotein</keyword>
<protein>
    <submittedName>
        <fullName evidence="6">Uncharacterized protein</fullName>
    </submittedName>
</protein>
<evidence type="ECO:0000256" key="5">
    <source>
        <dbReference type="SAM" id="Coils"/>
    </source>
</evidence>
<dbReference type="Gene3D" id="2.120.10.30">
    <property type="entry name" value="TolB, C-terminal domain"/>
    <property type="match status" value="4"/>
</dbReference>
<dbReference type="PROSITE" id="PS51125">
    <property type="entry name" value="NHL"/>
    <property type="match status" value="2"/>
</dbReference>
<gene>
    <name evidence="6" type="ORF">JYZ213_LOCUS13504</name>
</gene>
<dbReference type="Proteomes" id="UP000663845">
    <property type="component" value="Unassembled WGS sequence"/>
</dbReference>
<proteinExistence type="predicted"/>
<organism evidence="6 7">
    <name type="scientific">Adineta steineri</name>
    <dbReference type="NCBI Taxonomy" id="433720"/>
    <lineage>
        <taxon>Eukaryota</taxon>
        <taxon>Metazoa</taxon>
        <taxon>Spiralia</taxon>
        <taxon>Gnathifera</taxon>
        <taxon>Rotifera</taxon>
        <taxon>Eurotatoria</taxon>
        <taxon>Bdelloidea</taxon>
        <taxon>Adinetida</taxon>
        <taxon>Adinetidae</taxon>
        <taxon>Adineta</taxon>
    </lineage>
</organism>
<dbReference type="InterPro" id="IPR011042">
    <property type="entry name" value="6-blade_b-propeller_TolB-like"/>
</dbReference>
<dbReference type="InterPro" id="IPR001258">
    <property type="entry name" value="NHL_repeat"/>
</dbReference>
<feature type="coiled-coil region" evidence="5">
    <location>
        <begin position="98"/>
        <end position="125"/>
    </location>
</feature>
<evidence type="ECO:0000313" key="6">
    <source>
        <dbReference type="EMBL" id="CAF0954790.1"/>
    </source>
</evidence>
<keyword evidence="1" id="KW-0732">Signal</keyword>
<comment type="caution">
    <text evidence="6">The sequence shown here is derived from an EMBL/GenBank/DDBJ whole genome shotgun (WGS) entry which is preliminary data.</text>
</comment>
<feature type="repeat" description="NHL" evidence="4">
    <location>
        <begin position="465"/>
        <end position="502"/>
    </location>
</feature>
<dbReference type="Pfam" id="PF01436">
    <property type="entry name" value="NHL"/>
    <property type="match status" value="4"/>
</dbReference>
<dbReference type="PANTHER" id="PTHR10680">
    <property type="entry name" value="PEPTIDYL-GLYCINE ALPHA-AMIDATING MONOOXYGENASE"/>
    <property type="match status" value="1"/>
</dbReference>
<sequence length="554" mass="62754">MATSIGKTHCTICNKEKVTYKCVGCSEEFCYKHLGDHQQELSKQFDEIELNRDIFRQSLTDNVQQLNAHRLFQEINQWEQNSIEIIRQTAEETRELLIESLNEYFHEMEKKLNKLTDQLRHMRQENDFNEIHIHKCQTELNRLTKGLTESSKIALQQEESNSLISRISIHVPESSVLDSDVCNSLWAQDGVTIAGGKGVGNDLNQLFRPVGICMDSEQTIYIADTENYRIMEWKYGATKGKIVAGGHGPGTKMNQLNRAVDVVIDKEGKNLIICDQGNQLFRPVGICMDSEQTIYIADTENYRIMEWKYGATKGKIVAGGHGPGTKMNQLNRAVDVVIDKEGKNLIICDQGNRRVVRWSRQNGTSGHTIISDIDCSRLTMDNNGYLYISDREKHEVRRWKMNDTNGILVAGGNGKGDKLNQLDNPTFVAIDDDNSVYVSDWNNHRIMKWVQGAKEGIVVAGGQGKGNSLTQLSNPQGIVVDQSGSIYIADYTNHRVMQWPKDTTEGFVIIGGNEQGEESNQLNRPMGLLLDDEGHLYVIDQWNARVQIFHFNQK</sequence>
<keyword evidence="5" id="KW-0175">Coiled coil</keyword>
<reference evidence="6" key="1">
    <citation type="submission" date="2021-02" db="EMBL/GenBank/DDBJ databases">
        <authorList>
            <person name="Nowell W R."/>
        </authorList>
    </citation>
    <scope>NUCLEOTIDE SEQUENCE</scope>
</reference>
<dbReference type="PANTHER" id="PTHR10680:SF28">
    <property type="entry name" value="SMP-30_GLUCONOLACTONASE_LRE-LIKE REGION DOMAIN-CONTAINING PROTEIN"/>
    <property type="match status" value="1"/>
</dbReference>
<evidence type="ECO:0000256" key="3">
    <source>
        <dbReference type="ARBA" id="ARBA00023180"/>
    </source>
</evidence>
<name>A0A814DK59_9BILA</name>
<evidence type="ECO:0000256" key="4">
    <source>
        <dbReference type="PROSITE-ProRule" id="PRU00504"/>
    </source>
</evidence>
<dbReference type="SUPFAM" id="SSF101898">
    <property type="entry name" value="NHL repeat"/>
    <property type="match status" value="1"/>
</dbReference>
<feature type="repeat" description="NHL" evidence="4">
    <location>
        <begin position="415"/>
        <end position="452"/>
    </location>
</feature>
<evidence type="ECO:0000256" key="1">
    <source>
        <dbReference type="ARBA" id="ARBA00022729"/>
    </source>
</evidence>
<dbReference type="CDD" id="cd05819">
    <property type="entry name" value="NHL"/>
    <property type="match status" value="1"/>
</dbReference>
<evidence type="ECO:0000313" key="7">
    <source>
        <dbReference type="Proteomes" id="UP000663845"/>
    </source>
</evidence>
<dbReference type="GO" id="GO:0005576">
    <property type="term" value="C:extracellular region"/>
    <property type="evidence" value="ECO:0007669"/>
    <property type="project" value="TreeGrafter"/>
</dbReference>
<accession>A0A814DK59</accession>
<evidence type="ECO:0000256" key="2">
    <source>
        <dbReference type="ARBA" id="ARBA00022737"/>
    </source>
</evidence>
<keyword evidence="2" id="KW-0677">Repeat</keyword>
<dbReference type="AlphaFoldDB" id="A0A814DK59"/>
<dbReference type="EMBL" id="CAJNOG010000108">
    <property type="protein sequence ID" value="CAF0954790.1"/>
    <property type="molecule type" value="Genomic_DNA"/>
</dbReference>
<dbReference type="SUPFAM" id="SSF63829">
    <property type="entry name" value="Calcium-dependent phosphotriesterase"/>
    <property type="match status" value="1"/>
</dbReference>